<proteinExistence type="predicted"/>
<dbReference type="EMBL" id="LJIG01022681">
    <property type="protein sequence ID" value="KRT79274.1"/>
    <property type="molecule type" value="Genomic_DNA"/>
</dbReference>
<feature type="region of interest" description="Disordered" evidence="1">
    <location>
        <begin position="1058"/>
        <end position="1089"/>
    </location>
</feature>
<feature type="compositionally biased region" description="Basic and acidic residues" evidence="1">
    <location>
        <begin position="192"/>
        <end position="203"/>
    </location>
</feature>
<comment type="caution">
    <text evidence="2">The sequence shown here is derived from an EMBL/GenBank/DDBJ whole genome shotgun (WGS) entry which is preliminary data.</text>
</comment>
<feature type="compositionally biased region" description="Low complexity" evidence="1">
    <location>
        <begin position="1067"/>
        <end position="1076"/>
    </location>
</feature>
<accession>A0A0T6AVX7</accession>
<feature type="region of interest" description="Disordered" evidence="1">
    <location>
        <begin position="656"/>
        <end position="683"/>
    </location>
</feature>
<feature type="compositionally biased region" description="Basic and acidic residues" evidence="1">
    <location>
        <begin position="865"/>
        <end position="883"/>
    </location>
</feature>
<dbReference type="Proteomes" id="UP000051574">
    <property type="component" value="Unassembled WGS sequence"/>
</dbReference>
<protein>
    <submittedName>
        <fullName evidence="2">Uncharacterized protein</fullName>
    </submittedName>
</protein>
<feature type="region of interest" description="Disordered" evidence="1">
    <location>
        <begin position="162"/>
        <end position="308"/>
    </location>
</feature>
<feature type="region of interest" description="Disordered" evidence="1">
    <location>
        <begin position="327"/>
        <end position="372"/>
    </location>
</feature>
<name>A0A0T6AVX7_9SCAR</name>
<organism evidence="2 3">
    <name type="scientific">Oryctes borbonicus</name>
    <dbReference type="NCBI Taxonomy" id="1629725"/>
    <lineage>
        <taxon>Eukaryota</taxon>
        <taxon>Metazoa</taxon>
        <taxon>Ecdysozoa</taxon>
        <taxon>Arthropoda</taxon>
        <taxon>Hexapoda</taxon>
        <taxon>Insecta</taxon>
        <taxon>Pterygota</taxon>
        <taxon>Neoptera</taxon>
        <taxon>Endopterygota</taxon>
        <taxon>Coleoptera</taxon>
        <taxon>Polyphaga</taxon>
        <taxon>Scarabaeiformia</taxon>
        <taxon>Scarabaeidae</taxon>
        <taxon>Dynastinae</taxon>
        <taxon>Oryctes</taxon>
    </lineage>
</organism>
<feature type="compositionally biased region" description="Polar residues" evidence="1">
    <location>
        <begin position="254"/>
        <end position="266"/>
    </location>
</feature>
<feature type="compositionally biased region" description="Low complexity" evidence="1">
    <location>
        <begin position="666"/>
        <end position="681"/>
    </location>
</feature>
<dbReference type="AlphaFoldDB" id="A0A0T6AVX7"/>
<gene>
    <name evidence="2" type="ORF">AMK59_8258</name>
</gene>
<feature type="region of interest" description="Disordered" evidence="1">
    <location>
        <begin position="847"/>
        <end position="923"/>
    </location>
</feature>
<feature type="compositionally biased region" description="Basic and acidic residues" evidence="1">
    <location>
        <begin position="393"/>
        <end position="419"/>
    </location>
</feature>
<dbReference type="OrthoDB" id="6287635at2759"/>
<feature type="non-terminal residue" evidence="2">
    <location>
        <position position="1"/>
    </location>
</feature>
<feature type="region of interest" description="Disordered" evidence="1">
    <location>
        <begin position="393"/>
        <end position="421"/>
    </location>
</feature>
<feature type="compositionally biased region" description="Basic and acidic residues" evidence="1">
    <location>
        <begin position="298"/>
        <end position="308"/>
    </location>
</feature>
<feature type="compositionally biased region" description="Polar residues" evidence="1">
    <location>
        <begin position="284"/>
        <end position="296"/>
    </location>
</feature>
<feature type="compositionally biased region" description="Low complexity" evidence="1">
    <location>
        <begin position="897"/>
        <end position="916"/>
    </location>
</feature>
<evidence type="ECO:0000313" key="3">
    <source>
        <dbReference type="Proteomes" id="UP000051574"/>
    </source>
</evidence>
<feature type="region of interest" description="Disordered" evidence="1">
    <location>
        <begin position="746"/>
        <end position="781"/>
    </location>
</feature>
<feature type="compositionally biased region" description="Basic residues" evidence="1">
    <location>
        <begin position="347"/>
        <end position="363"/>
    </location>
</feature>
<feature type="compositionally biased region" description="Acidic residues" evidence="1">
    <location>
        <begin position="753"/>
        <end position="767"/>
    </location>
</feature>
<keyword evidence="3" id="KW-1185">Reference proteome</keyword>
<feature type="compositionally biased region" description="Polar residues" evidence="1">
    <location>
        <begin position="162"/>
        <end position="177"/>
    </location>
</feature>
<sequence length="1089" mass="121125">LTTTLTTPIDVHKNLTVNTNTGDIILYDGTLDNYMKTAPIVSASNPIFFNNNLLMVQPGLIQSTPMATSLASRNPIDKSYYLVNSNPQLINVSVPQYKINNVTEQDILNMPTVIVCDDKRQAVSNRNTKSTVKELPKLLPKEPPESNIREYLTLYQCTDEQQSQSTIVPLKSQVQSKAQKKDPPKTQTIHIEILKPIEKDVKEPPPIQEEAEETKAEASDKPSPPRPVTPDLTKQTIRKTTPKSGSHVRALDFNLTSGHSNLSAKKTVSPKSGRKKSPGKVSSTKISKSLFGSPSKSVKLENNEIKNDDKVEDKLINKKNCAKDKKLASWDSDLRALMGPIKEPSPPKKKKKESGKTSSKKPKANLNKTETDARAIEENLKNMCVETTEDCSKCEAGDHGEENSERSKDTKEDAREETKTVPVTQAEEYDDQSVLTFTLINCNAKSRCKKKCNIDNGISKAVKITKVKEIKSLEIVPDNSNKLILSPSKLNANKRTLVDNVESTDKEVDATVAPSGLLQTVSTREIVENKILSNDVKQDENEKLISNINSKEVEKTERIGSKTDKKFITPDMPRHHGALPVTANCNLTPLLETPIKYLETPIKLSELPKTPGTNIPNNDTITPMTKMLNEQLHGIDLLSIHTPKFPLTPSFPITPFNTKSPYPNRSTDYSTTSSYYQPSDSEQNKSLEALMEECRRLETKVSPTKEVKVAQDEVQIYPLISEKISTFNHNLIARKNLNLVKKDLENSCSDESTTTEEDSSSGSEDDATSSGSNWDNAKNETVIKKRAETPYLLRSRTKEDRMSFEKDEGVHDILFHAEVKPELSKPLAMNSKEAILKEVEEKRKRTIAKFKQGEKPTPPPRKKQTKVEKAAKTKSTPVRDVHGKFICSGTNSKRKPPNSSQTTTTQVVKVPKPTTTNKRKSKSPVKLLQKINNAEAVNKDIMLHISSDEEEINPSDVVETLLAESESSSAASHPLNTFQKALNTFKTSLKSKEGNDITSDLEAKSLVEALKQRGIYLVPNKIPKKIDGANENIQENKPLMEINRDETETIQKAEIITQVTGEHASKDTTSSTTAKLSQEKTAKTQNKKT</sequence>
<evidence type="ECO:0000313" key="2">
    <source>
        <dbReference type="EMBL" id="KRT79274.1"/>
    </source>
</evidence>
<feature type="compositionally biased region" description="Polar residues" evidence="1">
    <location>
        <begin position="656"/>
        <end position="665"/>
    </location>
</feature>
<evidence type="ECO:0000256" key="1">
    <source>
        <dbReference type="SAM" id="MobiDB-lite"/>
    </source>
</evidence>
<reference evidence="2 3" key="1">
    <citation type="submission" date="2015-09" db="EMBL/GenBank/DDBJ databases">
        <title>Draft genome of the scarab beetle Oryctes borbonicus.</title>
        <authorList>
            <person name="Meyer J.M."/>
            <person name="Markov G.V."/>
            <person name="Baskaran P."/>
            <person name="Herrmann M."/>
            <person name="Sommer R.J."/>
            <person name="Roedelsperger C."/>
        </authorList>
    </citation>
    <scope>NUCLEOTIDE SEQUENCE [LARGE SCALE GENOMIC DNA]</scope>
    <source>
        <strain evidence="2">OB123</strain>
        <tissue evidence="2">Whole animal</tissue>
    </source>
</reference>